<dbReference type="EMBL" id="CAAULE010000006">
    <property type="protein sequence ID" value="VOG80094.1"/>
    <property type="molecule type" value="Genomic_DNA"/>
</dbReference>
<evidence type="ECO:0000313" key="6">
    <source>
        <dbReference type="Proteomes" id="UP000254854"/>
    </source>
</evidence>
<keyword evidence="1" id="KW-0472">Membrane</keyword>
<gene>
    <name evidence="3" type="ORF">NCTC13734_01299</name>
    <name evidence="4" type="ORF">SAMEA2627268_01652</name>
    <name evidence="5" type="ORF">SAMEA2696453_00999</name>
</gene>
<evidence type="ECO:0000313" key="7">
    <source>
        <dbReference type="Proteomes" id="UP000311381"/>
    </source>
</evidence>
<evidence type="ECO:0000313" key="5">
    <source>
        <dbReference type="EMBL" id="VOG80094.1"/>
    </source>
</evidence>
<feature type="transmembrane region" description="Helical" evidence="1">
    <location>
        <begin position="174"/>
        <end position="194"/>
    </location>
</feature>
<dbReference type="Proteomes" id="UP000311381">
    <property type="component" value="Unassembled WGS sequence"/>
</dbReference>
<feature type="transmembrane region" description="Helical" evidence="1">
    <location>
        <begin position="223"/>
        <end position="243"/>
    </location>
</feature>
<keyword evidence="1" id="KW-1133">Transmembrane helix</keyword>
<reference evidence="7 8" key="4">
    <citation type="submission" date="2019-04" db="EMBL/GenBank/DDBJ databases">
        <authorList>
            <consortium name="Pathogen Informatics"/>
        </authorList>
    </citation>
    <scope>NUCLEOTIDE SEQUENCE [LARGE SCALE GENOMIC DNA]</scope>
    <source>
        <strain evidence="7 8">GPSC47</strain>
    </source>
</reference>
<dbReference type="Proteomes" id="UP000312530">
    <property type="component" value="Unassembled WGS sequence"/>
</dbReference>
<dbReference type="EMBL" id="UHFW01000006">
    <property type="protein sequence ID" value="SUN87059.1"/>
    <property type="molecule type" value="Genomic_DNA"/>
</dbReference>
<reference evidence="2" key="1">
    <citation type="submission" date="2014-04" db="EMBL/GenBank/DDBJ databases">
        <authorList>
            <person name="Croucher N."/>
        </authorList>
    </citation>
    <scope>NUCLEOTIDE SEQUENCE</scope>
    <source>
        <strain evidence="2">397079</strain>
    </source>
</reference>
<dbReference type="AlphaFoldDB" id="A0A098ANX4"/>
<reference evidence="2" key="2">
    <citation type="submission" date="2014-10" db="EMBL/GenBank/DDBJ databases">
        <title>Contrasting mechanisms driving short-term and long-term diversification of pneumococci.</title>
        <authorList>
            <person name="Croucher N.J."/>
            <person name="Coupland P.C."/>
            <person name="Stevenson A.E."/>
            <person name="Callendrello A."/>
            <person name="Bentley S.D."/>
            <person name="Hanage W.P."/>
        </authorList>
    </citation>
    <scope>NUCLEOTIDE SEQUENCE</scope>
    <source>
        <strain evidence="2">397079</strain>
    </source>
</reference>
<reference evidence="3 6" key="3">
    <citation type="submission" date="2018-06" db="EMBL/GenBank/DDBJ databases">
        <authorList>
            <consortium name="Pathogen Informatics"/>
            <person name="Doyle S."/>
        </authorList>
    </citation>
    <scope>NUCLEOTIDE SEQUENCE [LARGE SCALE GENOMIC DNA]</scope>
    <source>
        <strain evidence="3 6">NCTC13734</strain>
    </source>
</reference>
<feature type="transmembrane region" description="Helical" evidence="1">
    <location>
        <begin position="16"/>
        <end position="36"/>
    </location>
</feature>
<organism evidence="2">
    <name type="scientific">Streptococcus pneumoniae</name>
    <dbReference type="NCBI Taxonomy" id="1313"/>
    <lineage>
        <taxon>Bacteria</taxon>
        <taxon>Bacillati</taxon>
        <taxon>Bacillota</taxon>
        <taxon>Bacilli</taxon>
        <taxon>Lactobacillales</taxon>
        <taxon>Streptococcaceae</taxon>
        <taxon>Streptococcus</taxon>
    </lineage>
</organism>
<evidence type="ECO:0000313" key="3">
    <source>
        <dbReference type="EMBL" id="SUN87059.1"/>
    </source>
</evidence>
<dbReference type="RefSeq" id="WP_002206238.1">
    <property type="nucleotide sequence ID" value="NZ_CFCC01000006.1"/>
</dbReference>
<evidence type="ECO:0000313" key="4">
    <source>
        <dbReference type="EMBL" id="VMC98850.1"/>
    </source>
</evidence>
<sequence>MLVIEIKRWIRSKKAILLPMFFIILSVSSTLAAYYANDLIESMASANNGKIILPDITWESLVNSFFKNSAQMGIFVGLYLILSMSNIEKSESLKLFYLTRTKSSFKIYFPKLCSSLFFFIISWLFGLLSTIYVTMMLYTEVSLERILATSILHLIMVSFIVIFGFFINIIFNMPFVISGLAEILILVFSSLTMIDSFNKYTGMDFLLPKKLIHYQEVFNSDNVKMLICLTICVVAFIVLVWLIDVVRGVKNGN</sequence>
<protein>
    <submittedName>
        <fullName evidence="3">ABC-2 family transporter protein</fullName>
    </submittedName>
    <submittedName>
        <fullName evidence="2">Putative integrative and conjugative element protein</fullName>
    </submittedName>
</protein>
<name>A0A098ANX4_STREE</name>
<accession>A0A098ANX4</accession>
<evidence type="ECO:0000313" key="2">
    <source>
        <dbReference type="EMBL" id="CDQ30215.1"/>
    </source>
</evidence>
<dbReference type="EMBL" id="CAAQRO010000012">
    <property type="protein sequence ID" value="VMC98850.1"/>
    <property type="molecule type" value="Genomic_DNA"/>
</dbReference>
<evidence type="ECO:0000313" key="8">
    <source>
        <dbReference type="Proteomes" id="UP000312530"/>
    </source>
</evidence>
<dbReference type="EMBL" id="LK020692">
    <property type="protein sequence ID" value="CDQ30215.1"/>
    <property type="molecule type" value="Genomic_DNA"/>
</dbReference>
<feature type="transmembrane region" description="Helical" evidence="1">
    <location>
        <begin position="146"/>
        <end position="167"/>
    </location>
</feature>
<proteinExistence type="predicted"/>
<keyword evidence="1" id="KW-0812">Transmembrane</keyword>
<dbReference type="Proteomes" id="UP000254854">
    <property type="component" value="Unassembled WGS sequence"/>
</dbReference>
<feature type="transmembrane region" description="Helical" evidence="1">
    <location>
        <begin position="108"/>
        <end position="134"/>
    </location>
</feature>
<evidence type="ECO:0000256" key="1">
    <source>
        <dbReference type="SAM" id="Phobius"/>
    </source>
</evidence>